<feature type="chain" id="PRO_5014253738" evidence="2">
    <location>
        <begin position="23"/>
        <end position="77"/>
    </location>
</feature>
<dbReference type="EMBL" id="DACXIC010000030">
    <property type="protein sequence ID" value="HAU4358833.1"/>
    <property type="molecule type" value="Genomic_DNA"/>
</dbReference>
<evidence type="ECO:0000313" key="7">
    <source>
        <dbReference type="Proteomes" id="UP000673434"/>
    </source>
</evidence>
<evidence type="ECO:0000313" key="6">
    <source>
        <dbReference type="EMBL" id="MBQ0599749.1"/>
    </source>
</evidence>
<evidence type="ECO:0000313" key="4">
    <source>
        <dbReference type="EMBL" id="HAT1682083.1"/>
    </source>
</evidence>
<dbReference type="Pfam" id="PF10829">
    <property type="entry name" value="DUF2554"/>
    <property type="match status" value="1"/>
</dbReference>
<proteinExistence type="predicted"/>
<evidence type="ECO:0000313" key="8">
    <source>
        <dbReference type="Proteomes" id="UP000868497"/>
    </source>
</evidence>
<dbReference type="InterPro" id="IPR020117">
    <property type="entry name" value="Uncharacterised_YncJ"/>
</dbReference>
<comment type="caution">
    <text evidence="5">The sequence shown here is derived from an EMBL/GenBank/DDBJ whole genome shotgun (WGS) entry which is preliminary data.</text>
</comment>
<dbReference type="Proteomes" id="UP000673434">
    <property type="component" value="Unassembled WGS sequence"/>
</dbReference>
<evidence type="ECO:0000256" key="1">
    <source>
        <dbReference type="SAM" id="MobiDB-lite"/>
    </source>
</evidence>
<protein>
    <submittedName>
        <fullName evidence="5">DUF2554 family protein</fullName>
    </submittedName>
</protein>
<dbReference type="OrthoDB" id="6560430at2"/>
<evidence type="ECO:0000313" key="5">
    <source>
        <dbReference type="EMBL" id="HAU4358833.1"/>
    </source>
</evidence>
<feature type="region of interest" description="Disordered" evidence="1">
    <location>
        <begin position="40"/>
        <end position="77"/>
    </location>
</feature>
<evidence type="ECO:0000313" key="3">
    <source>
        <dbReference type="EMBL" id="EML7083790.1"/>
    </source>
</evidence>
<reference evidence="3" key="4">
    <citation type="submission" date="2024-02" db="EMBL/GenBank/DDBJ databases">
        <authorList>
            <consortium name="Clinical and Environmental Microbiology Branch: Whole genome sequencing antimicrobial resistance pathogens in the healthcare setting"/>
        </authorList>
    </citation>
    <scope>NUCLEOTIDE SEQUENCE</scope>
    <source>
        <strain evidence="3">2023BB-00086</strain>
    </source>
</reference>
<keyword evidence="2" id="KW-0732">Signal</keyword>
<sequence>MLRRYVSALLLVCALFSGHVLAHQHGHDFFPVQGLEQQLQHEADSDELRSQSEEAASDLREHHRWQNARKPKMHFYP</sequence>
<reference evidence="5" key="1">
    <citation type="journal article" date="2018" name="Genome Biol.">
        <title>SKESA: strategic k-mer extension for scrupulous assemblies.</title>
        <authorList>
            <person name="Souvorov A."/>
            <person name="Agarwala R."/>
            <person name="Lipman D.J."/>
        </authorList>
    </citation>
    <scope>NUCLEOTIDE SEQUENCE</scope>
    <source>
        <strain evidence="5">AUSMDU00005748</strain>
        <strain evidence="4">R404</strain>
    </source>
</reference>
<dbReference type="Proteomes" id="UP000856143">
    <property type="component" value="Unassembled WGS sequence"/>
</dbReference>
<reference evidence="5" key="2">
    <citation type="submission" date="2019-09" db="EMBL/GenBank/DDBJ databases">
        <authorList>
            <consortium name="NCBI Pathogen Detection Project"/>
        </authorList>
    </citation>
    <scope>NUCLEOTIDE SEQUENCE</scope>
    <source>
        <strain evidence="5">AUSMDU00005748</strain>
        <strain evidence="4">R404</strain>
    </source>
</reference>
<gene>
    <name evidence="5" type="ORF">F6W21_21130</name>
    <name evidence="4" type="ORF">I8Y21_002773</name>
    <name evidence="6" type="ORF">J7S78_08060</name>
    <name evidence="3" type="ORF">RYF40_004278</name>
</gene>
<keyword evidence="7" id="KW-1185">Reference proteome</keyword>
<dbReference type="RefSeq" id="WP_004101803.1">
    <property type="nucleotide sequence ID" value="NZ_ABFNOZ020000025.1"/>
</dbReference>
<feature type="compositionally biased region" description="Basic and acidic residues" evidence="1">
    <location>
        <begin position="40"/>
        <end position="61"/>
    </location>
</feature>
<dbReference type="Proteomes" id="UP000868497">
    <property type="component" value="Unassembled WGS sequence"/>
</dbReference>
<feature type="signal peptide" evidence="2">
    <location>
        <begin position="1"/>
        <end position="22"/>
    </location>
</feature>
<name>A0A181Y0H7_KLEOX</name>
<reference evidence="6 7" key="3">
    <citation type="submission" date="2021-03" db="EMBL/GenBank/DDBJ databases">
        <authorList>
            <person name="Stanton E."/>
        </authorList>
    </citation>
    <scope>NUCLEOTIDE SEQUENCE [LARGE SCALE GENOMIC DNA]</scope>
    <source>
        <strain evidence="6 7">2020EL-00037</strain>
    </source>
</reference>
<dbReference type="EMBL" id="DACSEO010000029">
    <property type="protein sequence ID" value="HAT1682083.1"/>
    <property type="molecule type" value="Genomic_DNA"/>
</dbReference>
<dbReference type="EMBL" id="JAGKON010000007">
    <property type="protein sequence ID" value="MBQ0599749.1"/>
    <property type="molecule type" value="Genomic_DNA"/>
</dbReference>
<dbReference type="EMBL" id="ABNOCX020000010">
    <property type="protein sequence ID" value="EML7083790.1"/>
    <property type="molecule type" value="Genomic_DNA"/>
</dbReference>
<evidence type="ECO:0000256" key="2">
    <source>
        <dbReference type="SAM" id="SignalP"/>
    </source>
</evidence>
<dbReference type="GeneID" id="93285097"/>
<organism evidence="5 8">
    <name type="scientific">Klebsiella oxytoca</name>
    <dbReference type="NCBI Taxonomy" id="571"/>
    <lineage>
        <taxon>Bacteria</taxon>
        <taxon>Pseudomonadati</taxon>
        <taxon>Pseudomonadota</taxon>
        <taxon>Gammaproteobacteria</taxon>
        <taxon>Enterobacterales</taxon>
        <taxon>Enterobacteriaceae</taxon>
        <taxon>Klebsiella/Raoultella group</taxon>
        <taxon>Klebsiella</taxon>
    </lineage>
</organism>
<dbReference type="AlphaFoldDB" id="A0A181Y0H7"/>
<accession>A0A181Y0H7</accession>
<feature type="compositionally biased region" description="Basic residues" evidence="1">
    <location>
        <begin position="62"/>
        <end position="77"/>
    </location>
</feature>